<dbReference type="GO" id="GO:0048280">
    <property type="term" value="P:vesicle fusion with Golgi apparatus"/>
    <property type="evidence" value="ECO:0007669"/>
    <property type="project" value="InterPro"/>
</dbReference>
<protein>
    <recommendedName>
        <fullName evidence="5">Vesicle tethering protein Uso1/P115-like head domain-containing protein</fullName>
    </recommendedName>
</protein>
<dbReference type="PANTHER" id="PTHR10013">
    <property type="entry name" value="GENERAL VESICULAR TRANSPORT FACTOR P115"/>
    <property type="match status" value="1"/>
</dbReference>
<dbReference type="Pfam" id="PF04869">
    <property type="entry name" value="Uso1_p115_head"/>
    <property type="match status" value="1"/>
</dbReference>
<dbReference type="AlphaFoldDB" id="A0AA40FI29"/>
<proteinExistence type="predicted"/>
<dbReference type="GO" id="GO:0012507">
    <property type="term" value="C:ER to Golgi transport vesicle membrane"/>
    <property type="evidence" value="ECO:0007669"/>
    <property type="project" value="TreeGrafter"/>
</dbReference>
<organism evidence="6 7">
    <name type="scientific">Melipona bicolor</name>
    <dbReference type="NCBI Taxonomy" id="60889"/>
    <lineage>
        <taxon>Eukaryota</taxon>
        <taxon>Metazoa</taxon>
        <taxon>Ecdysozoa</taxon>
        <taxon>Arthropoda</taxon>
        <taxon>Hexapoda</taxon>
        <taxon>Insecta</taxon>
        <taxon>Pterygota</taxon>
        <taxon>Neoptera</taxon>
        <taxon>Endopterygota</taxon>
        <taxon>Hymenoptera</taxon>
        <taxon>Apocrita</taxon>
        <taxon>Aculeata</taxon>
        <taxon>Apoidea</taxon>
        <taxon>Anthophila</taxon>
        <taxon>Apidae</taxon>
        <taxon>Melipona</taxon>
    </lineage>
</organism>
<feature type="coiled-coil region" evidence="4">
    <location>
        <begin position="660"/>
        <end position="708"/>
    </location>
</feature>
<sequence length="847" mass="94682">MEYFKSSLKSVLGSASVENEPSGADTVERLVDRLQSSTLLNDRRDACRALKALSRTYRVEVGAQGMDALRQILEMDRTDCEIIGLALDTLCNITSPKTFDEEVDKHGPNNKVGEQFTEIFIKNADSVGLVLALLEEFEFKVRWPAIKLLMHLSTNRLKDIQEIILVSPMGVSKLMDLLGDSREVIRNDVLLLLIQLTKGNANIQKIVAFENAFDRIFDVIAQEGNVEGGIVVEDCLLLMLNLLRGNISNQNFFKEGSYIQKLTPMFQISSEHDDNPLSTWSPQKVSNVHCMVQVIRALVAPSGPAQAVSNCQRIMRACGLLQALCNILMASGVPADVLTETINTVAEVIRGNSSNQEFLAGVMAPSNPPRPAIVVLLMSMVNEKQSFALRCSVLYCFQCFLYKNEMGQSQLIQTLLPQGNEVPSLTTGQLLCGGLFSSDSLSNWFSAVALSYALIEDNTQKEQLLRVLLATNIGKPPVTLMQQCVMLLQQGSKAQCKLGLLMLLCRWIAHCLAAVKSFLLIDSSIAYLTALLSSQENNDDLQETLLQSMCAMLIGLCVHFNDNSISNYTKEKLCNLIENRIGLERFQDAIGGLARHEVYSRTLKHPQPSAKNPSELLLDHEFCRLSKTLEGVIIKSVLDGSSLHQKNEITIPTLPDSVLITQYKEVIREQSSQIQKLNQLTESLVKEKNELEAQVHDLRSSISHLKDQNLVLRAAQTNLMPEENESINVTTNVTTNVGCTKEAEKYKNVITELEIRLVEYASMVKKYETDFERKLKEKSEELEKLKKDQEDLLELLAEDESKIMRYEEKLIALGEKIETDESSIELDTDDQAECNNSVERIDRLISP</sequence>
<evidence type="ECO:0000313" key="6">
    <source>
        <dbReference type="EMBL" id="KAK1119386.1"/>
    </source>
</evidence>
<dbReference type="InterPro" id="IPR006953">
    <property type="entry name" value="Vesicle_Uso1_P115_head"/>
</dbReference>
<evidence type="ECO:0000256" key="1">
    <source>
        <dbReference type="ARBA" id="ARBA00004555"/>
    </source>
</evidence>
<name>A0AA40FI29_9HYME</name>
<dbReference type="GO" id="GO:0000139">
    <property type="term" value="C:Golgi membrane"/>
    <property type="evidence" value="ECO:0007669"/>
    <property type="project" value="InterPro"/>
</dbReference>
<dbReference type="GO" id="GO:0005783">
    <property type="term" value="C:endoplasmic reticulum"/>
    <property type="evidence" value="ECO:0007669"/>
    <property type="project" value="TreeGrafter"/>
</dbReference>
<gene>
    <name evidence="6" type="ORF">K0M31_013217</name>
</gene>
<dbReference type="InterPro" id="IPR024095">
    <property type="entry name" value="Vesicle_P115"/>
</dbReference>
<keyword evidence="3 4" id="KW-0175">Coiled coil</keyword>
<dbReference type="GO" id="GO:0006886">
    <property type="term" value="P:intracellular protein transport"/>
    <property type="evidence" value="ECO:0007669"/>
    <property type="project" value="InterPro"/>
</dbReference>
<dbReference type="EMBL" id="JAHYIQ010000036">
    <property type="protein sequence ID" value="KAK1119386.1"/>
    <property type="molecule type" value="Genomic_DNA"/>
</dbReference>
<evidence type="ECO:0000256" key="4">
    <source>
        <dbReference type="SAM" id="Coils"/>
    </source>
</evidence>
<accession>A0AA40FI29</accession>
<dbReference type="SUPFAM" id="SSF48371">
    <property type="entry name" value="ARM repeat"/>
    <property type="match status" value="1"/>
</dbReference>
<dbReference type="FunFam" id="1.25.10.10:FF:000394">
    <property type="entry name" value="general vesicular transport factor p115"/>
    <property type="match status" value="1"/>
</dbReference>
<feature type="domain" description="Vesicle tethering protein Uso1/P115-like head" evidence="5">
    <location>
        <begin position="352"/>
        <end position="636"/>
    </location>
</feature>
<reference evidence="6" key="1">
    <citation type="submission" date="2021-10" db="EMBL/GenBank/DDBJ databases">
        <title>Melipona bicolor Genome sequencing and assembly.</title>
        <authorList>
            <person name="Araujo N.S."/>
            <person name="Arias M.C."/>
        </authorList>
    </citation>
    <scope>NUCLEOTIDE SEQUENCE</scope>
    <source>
        <strain evidence="6">USP_2M_L1-L4_2017</strain>
        <tissue evidence="6">Whole body</tissue>
    </source>
</reference>
<dbReference type="PANTHER" id="PTHR10013:SF0">
    <property type="entry name" value="GENERAL VESICULAR TRANSPORT FACTOR P115"/>
    <property type="match status" value="1"/>
</dbReference>
<keyword evidence="7" id="KW-1185">Reference proteome</keyword>
<dbReference type="InterPro" id="IPR016024">
    <property type="entry name" value="ARM-type_fold"/>
</dbReference>
<evidence type="ECO:0000313" key="7">
    <source>
        <dbReference type="Proteomes" id="UP001177670"/>
    </source>
</evidence>
<dbReference type="InterPro" id="IPR011989">
    <property type="entry name" value="ARM-like"/>
</dbReference>
<keyword evidence="2" id="KW-0333">Golgi apparatus</keyword>
<dbReference type="Gene3D" id="1.25.10.10">
    <property type="entry name" value="Leucine-rich Repeat Variant"/>
    <property type="match status" value="1"/>
</dbReference>
<feature type="coiled-coil region" evidence="4">
    <location>
        <begin position="750"/>
        <end position="816"/>
    </location>
</feature>
<dbReference type="InterPro" id="IPR041209">
    <property type="entry name" value="P115_Arm_rpt"/>
</dbReference>
<dbReference type="Pfam" id="PF18770">
    <property type="entry name" value="Arm_vescicular"/>
    <property type="match status" value="1"/>
</dbReference>
<comment type="subcellular location">
    <subcellularLocation>
        <location evidence="1">Golgi apparatus</location>
    </subcellularLocation>
</comment>
<dbReference type="GO" id="GO:0006888">
    <property type="term" value="P:endoplasmic reticulum to Golgi vesicle-mediated transport"/>
    <property type="evidence" value="ECO:0007669"/>
    <property type="project" value="TreeGrafter"/>
</dbReference>
<dbReference type="Proteomes" id="UP001177670">
    <property type="component" value="Unassembled WGS sequence"/>
</dbReference>
<evidence type="ECO:0000256" key="2">
    <source>
        <dbReference type="ARBA" id="ARBA00023034"/>
    </source>
</evidence>
<dbReference type="GO" id="GO:0045056">
    <property type="term" value="P:transcytosis"/>
    <property type="evidence" value="ECO:0007669"/>
    <property type="project" value="TreeGrafter"/>
</dbReference>
<evidence type="ECO:0000259" key="5">
    <source>
        <dbReference type="Pfam" id="PF04869"/>
    </source>
</evidence>
<dbReference type="GO" id="GO:0005795">
    <property type="term" value="C:Golgi stack"/>
    <property type="evidence" value="ECO:0007669"/>
    <property type="project" value="TreeGrafter"/>
</dbReference>
<comment type="caution">
    <text evidence="6">The sequence shown here is derived from an EMBL/GenBank/DDBJ whole genome shotgun (WGS) entry which is preliminary data.</text>
</comment>
<evidence type="ECO:0000256" key="3">
    <source>
        <dbReference type="ARBA" id="ARBA00023054"/>
    </source>
</evidence>
<dbReference type="GO" id="GO:0048211">
    <property type="term" value="P:Golgi vesicle docking"/>
    <property type="evidence" value="ECO:0007669"/>
    <property type="project" value="TreeGrafter"/>
</dbReference>